<gene>
    <name evidence="1" type="ORF">WKI67_32990</name>
</gene>
<protein>
    <submittedName>
        <fullName evidence="1">Pyridoxamine 5'-phosphate oxidase family protein</fullName>
    </submittedName>
</protein>
<dbReference type="EMBL" id="JBBKAJ010000022">
    <property type="protein sequence ID" value="MEJ8638182.1"/>
    <property type="molecule type" value="Genomic_DNA"/>
</dbReference>
<dbReference type="Proteomes" id="UP001377168">
    <property type="component" value="Unassembled WGS sequence"/>
</dbReference>
<comment type="caution">
    <text evidence="1">The sequence shown here is derived from an EMBL/GenBank/DDBJ whole genome shotgun (WGS) entry which is preliminary data.</text>
</comment>
<reference evidence="1" key="1">
    <citation type="submission" date="2024-03" db="EMBL/GenBank/DDBJ databases">
        <title>Novel Streptomyces species of biotechnological and ecological value are a feature of Machair soil.</title>
        <authorList>
            <person name="Prole J.R."/>
            <person name="Goodfellow M."/>
            <person name="Allenby N."/>
            <person name="Ward A.C."/>
        </authorList>
    </citation>
    <scope>NUCLEOTIDE SEQUENCE</scope>
    <source>
        <strain evidence="1">MS2.AVA.5</strain>
    </source>
</reference>
<proteinExistence type="predicted"/>
<organism evidence="1 2">
    <name type="scientific">Streptomyces achmelvichensis</name>
    <dbReference type="NCBI Taxonomy" id="3134111"/>
    <lineage>
        <taxon>Bacteria</taxon>
        <taxon>Bacillati</taxon>
        <taxon>Actinomycetota</taxon>
        <taxon>Actinomycetes</taxon>
        <taxon>Kitasatosporales</taxon>
        <taxon>Streptomycetaceae</taxon>
        <taxon>Streptomyces</taxon>
    </lineage>
</organism>
<evidence type="ECO:0000313" key="2">
    <source>
        <dbReference type="Proteomes" id="UP001377168"/>
    </source>
</evidence>
<keyword evidence="2" id="KW-1185">Reference proteome</keyword>
<accession>A0ACC6Q391</accession>
<sequence length="225" mass="24882">MTTSDQEFGSYGERLAQKQFGTAERAADFYDRQMHDVLTPPMREFIGDQTMVFLSTADAGGACDATFRGGPPGFVTVLDDRTLTYPEYRGNGVLAGVGNLVENPHLGLLFVDFTRHHIGLHVNGAAALRTDEEQRAAHPGLPRDAAPGRQAQLWVHVTVHEAYVHCSKYIPHLEPAPRPRTTEMGRPKDAEYFLRRESAHPASAGATTRAGGVPQPRGLRRLWRR</sequence>
<evidence type="ECO:0000313" key="1">
    <source>
        <dbReference type="EMBL" id="MEJ8638182.1"/>
    </source>
</evidence>
<name>A0ACC6Q391_9ACTN</name>